<feature type="transmembrane region" description="Helical" evidence="1">
    <location>
        <begin position="91"/>
        <end position="111"/>
    </location>
</feature>
<evidence type="ECO:0000313" key="3">
    <source>
        <dbReference type="EMBL" id="GGD73281.1"/>
    </source>
</evidence>
<accession>A0A069P5Q8</accession>
<dbReference type="EMBL" id="BMEG01000004">
    <property type="protein sequence ID" value="GGD73281.1"/>
    <property type="molecule type" value="Genomic_DNA"/>
</dbReference>
<keyword evidence="6" id="KW-1185">Reference proteome</keyword>
<dbReference type="GO" id="GO:0016020">
    <property type="term" value="C:membrane"/>
    <property type="evidence" value="ECO:0007669"/>
    <property type="project" value="UniProtKB-SubCell"/>
</dbReference>
<evidence type="ECO:0000256" key="1">
    <source>
        <dbReference type="SAM" id="Phobius"/>
    </source>
</evidence>
<dbReference type="Proteomes" id="UP000597138">
    <property type="component" value="Unassembled WGS sequence"/>
</dbReference>
<dbReference type="EMBL" id="JFHE01000008">
    <property type="protein sequence ID" value="KDR35214.1"/>
    <property type="molecule type" value="Genomic_DNA"/>
</dbReference>
<dbReference type="SUPFAM" id="SSF48317">
    <property type="entry name" value="Acid phosphatase/Vanadium-dependent haloperoxidase"/>
    <property type="match status" value="1"/>
</dbReference>
<protein>
    <submittedName>
        <fullName evidence="3">PAP2 family phosphoesterase</fullName>
    </submittedName>
</protein>
<keyword evidence="1" id="KW-1133">Transmembrane helix</keyword>
<name>A0A069P5Q8_9BURK</name>
<feature type="domain" description="Inositolphosphotransferase Aur1/Ipt1" evidence="2">
    <location>
        <begin position="126"/>
        <end position="308"/>
    </location>
</feature>
<dbReference type="eggNOG" id="COG0671">
    <property type="taxonomic scope" value="Bacteria"/>
</dbReference>
<dbReference type="InterPro" id="IPR026841">
    <property type="entry name" value="Aur1/Ipt1"/>
</dbReference>
<dbReference type="Pfam" id="PF14378">
    <property type="entry name" value="PAP2_3"/>
    <property type="match status" value="1"/>
</dbReference>
<feature type="transmembrane region" description="Helical" evidence="1">
    <location>
        <begin position="150"/>
        <end position="177"/>
    </location>
</feature>
<organism evidence="4 5">
    <name type="scientific">Caballeronia grimmiae</name>
    <dbReference type="NCBI Taxonomy" id="1071679"/>
    <lineage>
        <taxon>Bacteria</taxon>
        <taxon>Pseudomonadati</taxon>
        <taxon>Pseudomonadota</taxon>
        <taxon>Betaproteobacteria</taxon>
        <taxon>Burkholderiales</taxon>
        <taxon>Burkholderiaceae</taxon>
        <taxon>Caballeronia</taxon>
    </lineage>
</organism>
<reference evidence="3" key="4">
    <citation type="submission" date="2024-05" db="EMBL/GenBank/DDBJ databases">
        <authorList>
            <person name="Sun Q."/>
            <person name="Zhou Y."/>
        </authorList>
    </citation>
    <scope>NUCLEOTIDE SEQUENCE</scope>
    <source>
        <strain evidence="3">CGMCC 1.11013</strain>
    </source>
</reference>
<dbReference type="OrthoDB" id="8967289at2"/>
<dbReference type="RefSeq" id="WP_052005739.1">
    <property type="nucleotide sequence ID" value="NZ_BMEG01000004.1"/>
</dbReference>
<keyword evidence="1" id="KW-0812">Transmembrane</keyword>
<evidence type="ECO:0000313" key="4">
    <source>
        <dbReference type="EMBL" id="KDR35214.1"/>
    </source>
</evidence>
<dbReference type="AlphaFoldDB" id="A0A069P5Q8"/>
<evidence type="ECO:0000313" key="5">
    <source>
        <dbReference type="Proteomes" id="UP000027439"/>
    </source>
</evidence>
<evidence type="ECO:0000313" key="6">
    <source>
        <dbReference type="Proteomes" id="UP000597138"/>
    </source>
</evidence>
<evidence type="ECO:0000259" key="2">
    <source>
        <dbReference type="Pfam" id="PF14378"/>
    </source>
</evidence>
<gene>
    <name evidence="4" type="ORF">BG57_31135</name>
    <name evidence="3" type="ORF">GCM10010985_29620</name>
</gene>
<dbReference type="STRING" id="1071679.BG57_31135"/>
<feature type="transmembrane region" description="Helical" evidence="1">
    <location>
        <begin position="48"/>
        <end position="70"/>
    </location>
</feature>
<reference evidence="4 5" key="2">
    <citation type="submission" date="2014-03" db="EMBL/GenBank/DDBJ databases">
        <title>Draft Genome Sequences of Four Burkholderia Strains.</title>
        <authorList>
            <person name="Liu X.Y."/>
            <person name="Li C.X."/>
            <person name="Xu J.H."/>
        </authorList>
    </citation>
    <scope>NUCLEOTIDE SEQUENCE [LARGE SCALE GENOMIC DNA]</scope>
    <source>
        <strain evidence="4 5">R27</strain>
    </source>
</reference>
<reference evidence="3" key="1">
    <citation type="journal article" date="2014" name="Int. J. Syst. Evol. Microbiol.">
        <title>Complete genome of a new Firmicutes species belonging to the dominant human colonic microbiota ('Ruminococcus bicirculans') reveals two chromosomes and a selective capacity to utilize plant glucans.</title>
        <authorList>
            <consortium name="NISC Comparative Sequencing Program"/>
            <person name="Wegmann U."/>
            <person name="Louis P."/>
            <person name="Goesmann A."/>
            <person name="Henrissat B."/>
            <person name="Duncan S.H."/>
            <person name="Flint H.J."/>
        </authorList>
    </citation>
    <scope>NUCLEOTIDE SEQUENCE</scope>
    <source>
        <strain evidence="3">CGMCC 1.11013</strain>
    </source>
</reference>
<proteinExistence type="predicted"/>
<sequence>MDTSQNAAISSYSKSPLAELTSYAIAWSLIGVIALADIYWLSKSGFRVVFGASSRTFVAIVAIVLVACWTDYRAKAICNGNAKWRARLLDLAFTGRWMVALLTFCSATSILSHLSVAVAPPLIDDRLVEIDQAVGFDWLAYYQWVRQHPVLVFVLNTAYASGLVQMIAVPMILGLLGRRTELVHHMARLMIATLICLAIATPFPAASAFLHFHVTDPGTSETVSTFFPIREGLLRTIDLTHSQGLVSLPSMHTTTAILLAYALRRVRFLAGAAIALNSLMVISTPTNGGHYLCDVAAGIMLAVLVIVLINDRRLRGTVADKRAVIL</sequence>
<keyword evidence="1" id="KW-0472">Membrane</keyword>
<comment type="caution">
    <text evidence="4">The sequence shown here is derived from an EMBL/GenBank/DDBJ whole genome shotgun (WGS) entry which is preliminary data.</text>
</comment>
<reference evidence="6" key="3">
    <citation type="journal article" date="2019" name="Int. J. Syst. Evol. Microbiol.">
        <title>The Global Catalogue of Microorganisms (GCM) 10K type strain sequencing project: providing services to taxonomists for standard genome sequencing and annotation.</title>
        <authorList>
            <consortium name="The Broad Institute Genomics Platform"/>
            <consortium name="The Broad Institute Genome Sequencing Center for Infectious Disease"/>
            <person name="Wu L."/>
            <person name="Ma J."/>
        </authorList>
    </citation>
    <scope>NUCLEOTIDE SEQUENCE [LARGE SCALE GENOMIC DNA]</scope>
    <source>
        <strain evidence="6">CGMCC 1.11013</strain>
    </source>
</reference>
<dbReference type="Proteomes" id="UP000027439">
    <property type="component" value="Unassembled WGS sequence"/>
</dbReference>
<feature type="transmembrane region" description="Helical" evidence="1">
    <location>
        <begin position="20"/>
        <end position="42"/>
    </location>
</feature>
<feature type="transmembrane region" description="Helical" evidence="1">
    <location>
        <begin position="189"/>
        <end position="212"/>
    </location>
</feature>
<feature type="transmembrane region" description="Helical" evidence="1">
    <location>
        <begin position="289"/>
        <end position="309"/>
    </location>
</feature>
<dbReference type="InterPro" id="IPR036938">
    <property type="entry name" value="PAP2/HPO_sf"/>
</dbReference>